<dbReference type="PANTHER" id="PTHR48079:SF6">
    <property type="entry name" value="NAD(P)-BINDING DOMAIN-CONTAINING PROTEIN-RELATED"/>
    <property type="match status" value="1"/>
</dbReference>
<evidence type="ECO:0000313" key="3">
    <source>
        <dbReference type="Proteomes" id="UP000256373"/>
    </source>
</evidence>
<dbReference type="GO" id="GO:0004029">
    <property type="term" value="F:aldehyde dehydrogenase (NAD+) activity"/>
    <property type="evidence" value="ECO:0007669"/>
    <property type="project" value="TreeGrafter"/>
</dbReference>
<dbReference type="SUPFAM" id="SSF51735">
    <property type="entry name" value="NAD(P)-binding Rossmann-fold domains"/>
    <property type="match status" value="1"/>
</dbReference>
<sequence length="290" mass="32622">MLNEKSKVEKKRISILGCGWLGLPLAKRLLQKDISYQVKGSTTSPEKLALLNNEGIEGFLFNLNPSFTAPDSTIAHFFDTDTLVISLPPRLSKSEPGHYLQQVKNVIEKIKDSSIQEIIFLSSTGVYPDLNRIVNETDVNLPEQSASAEMVAAENMITNLRTERTVAILRLAGLIGLDRIPGKYVKGKKGLTTGSLPVNYIHPEDAVSVMAMMIEQQIQNETFNVVAPLHPTRREVYDSNCKQFGWETPTYLEPETAPDYKIISGDKLNEHYDSNFKYPNPLEFYYELKP</sequence>
<keyword evidence="3" id="KW-1185">Reference proteome</keyword>
<proteinExistence type="predicted"/>
<dbReference type="OrthoDB" id="751203at2"/>
<protein>
    <submittedName>
        <fullName evidence="2">NAD-dependent dehydratase</fullName>
    </submittedName>
</protein>
<dbReference type="RefSeq" id="WP_115832751.1">
    <property type="nucleotide sequence ID" value="NZ_QNUL01000019.1"/>
</dbReference>
<dbReference type="EMBL" id="QNUL01000019">
    <property type="protein sequence ID" value="REA58695.1"/>
    <property type="molecule type" value="Genomic_DNA"/>
</dbReference>
<dbReference type="GO" id="GO:0005737">
    <property type="term" value="C:cytoplasm"/>
    <property type="evidence" value="ECO:0007669"/>
    <property type="project" value="TreeGrafter"/>
</dbReference>
<dbReference type="InterPro" id="IPR036291">
    <property type="entry name" value="NAD(P)-bd_dom_sf"/>
</dbReference>
<dbReference type="Proteomes" id="UP000256373">
    <property type="component" value="Unassembled WGS sequence"/>
</dbReference>
<dbReference type="InterPro" id="IPR051783">
    <property type="entry name" value="NAD(P)-dependent_oxidoreduct"/>
</dbReference>
<name>A0A3D8YAA2_9BACT</name>
<comment type="caution">
    <text evidence="2">The sequence shown here is derived from an EMBL/GenBank/DDBJ whole genome shotgun (WGS) entry which is preliminary data.</text>
</comment>
<dbReference type="InterPro" id="IPR016040">
    <property type="entry name" value="NAD(P)-bd_dom"/>
</dbReference>
<dbReference type="Gene3D" id="3.40.50.720">
    <property type="entry name" value="NAD(P)-binding Rossmann-like Domain"/>
    <property type="match status" value="1"/>
</dbReference>
<dbReference type="AlphaFoldDB" id="A0A3D8YAA2"/>
<evidence type="ECO:0000259" key="1">
    <source>
        <dbReference type="Pfam" id="PF13460"/>
    </source>
</evidence>
<gene>
    <name evidence="2" type="ORF">DSL64_20240</name>
</gene>
<evidence type="ECO:0000313" key="2">
    <source>
        <dbReference type="EMBL" id="REA58695.1"/>
    </source>
</evidence>
<organism evidence="2 3">
    <name type="scientific">Dyadobacter luteus</name>
    <dbReference type="NCBI Taxonomy" id="2259619"/>
    <lineage>
        <taxon>Bacteria</taxon>
        <taxon>Pseudomonadati</taxon>
        <taxon>Bacteroidota</taxon>
        <taxon>Cytophagia</taxon>
        <taxon>Cytophagales</taxon>
        <taxon>Spirosomataceae</taxon>
        <taxon>Dyadobacter</taxon>
    </lineage>
</organism>
<reference evidence="2 3" key="1">
    <citation type="submission" date="2018-07" db="EMBL/GenBank/DDBJ databases">
        <title>Dyadobacter roseus sp. nov., isolated from rose rhizosphere soil.</title>
        <authorList>
            <person name="Chen L."/>
        </authorList>
    </citation>
    <scope>NUCLEOTIDE SEQUENCE [LARGE SCALE GENOMIC DNA]</scope>
    <source>
        <strain evidence="2 3">RS19</strain>
    </source>
</reference>
<dbReference type="PANTHER" id="PTHR48079">
    <property type="entry name" value="PROTEIN YEEZ"/>
    <property type="match status" value="1"/>
</dbReference>
<accession>A0A3D8YAA2</accession>
<dbReference type="Pfam" id="PF13460">
    <property type="entry name" value="NAD_binding_10"/>
    <property type="match status" value="1"/>
</dbReference>
<feature type="domain" description="NAD(P)-binding" evidence="1">
    <location>
        <begin position="19"/>
        <end position="193"/>
    </location>
</feature>